<feature type="compositionally biased region" description="Basic and acidic residues" evidence="13">
    <location>
        <begin position="1493"/>
        <end position="1502"/>
    </location>
</feature>
<evidence type="ECO:0000313" key="17">
    <source>
        <dbReference type="EMBL" id="EFO82947.1"/>
    </source>
</evidence>
<keyword evidence="3" id="KW-0548">Nucleotidyltransferase</keyword>
<feature type="region of interest" description="Disordered" evidence="13">
    <location>
        <begin position="1493"/>
        <end position="1564"/>
    </location>
</feature>
<evidence type="ECO:0000259" key="14">
    <source>
        <dbReference type="PROSITE" id="PS50878"/>
    </source>
</evidence>
<reference evidence="17" key="1">
    <citation type="submission" date="2007-07" db="EMBL/GenBank/DDBJ databases">
        <title>PCAP assembly of the Caenorhabditis remanei genome.</title>
        <authorList>
            <consortium name="The Caenorhabditis remanei Sequencing Consortium"/>
            <person name="Wilson R.K."/>
        </authorList>
    </citation>
    <scope>NUCLEOTIDE SEQUENCE [LARGE SCALE GENOMIC DNA]</scope>
    <source>
        <strain evidence="17">PB4641</strain>
    </source>
</reference>
<evidence type="ECO:0000256" key="2">
    <source>
        <dbReference type="ARBA" id="ARBA00022679"/>
    </source>
</evidence>
<evidence type="ECO:0000256" key="10">
    <source>
        <dbReference type="ARBA" id="ARBA00023125"/>
    </source>
</evidence>
<dbReference type="Gene3D" id="1.10.340.70">
    <property type="match status" value="1"/>
</dbReference>
<dbReference type="InterPro" id="IPR036397">
    <property type="entry name" value="RNaseH_sf"/>
</dbReference>
<dbReference type="InterPro" id="IPR001584">
    <property type="entry name" value="Integrase_cat-core"/>
</dbReference>
<dbReference type="InterPro" id="IPR012337">
    <property type="entry name" value="RNaseH-like_sf"/>
</dbReference>
<dbReference type="GO" id="GO:0003964">
    <property type="term" value="F:RNA-directed DNA polymerase activity"/>
    <property type="evidence" value="ECO:0007669"/>
    <property type="project" value="UniProtKB-KW"/>
</dbReference>
<dbReference type="FunFam" id="3.30.70.270:FF:000020">
    <property type="entry name" value="Transposon Tf2-6 polyprotein-like Protein"/>
    <property type="match status" value="1"/>
</dbReference>
<keyword evidence="10" id="KW-0238">DNA-binding</keyword>
<keyword evidence="18" id="KW-1185">Reference proteome</keyword>
<dbReference type="SUPFAM" id="SSF56672">
    <property type="entry name" value="DNA/RNA polymerases"/>
    <property type="match status" value="1"/>
</dbReference>
<dbReference type="FunFam" id="3.10.20.370:FF:000001">
    <property type="entry name" value="Retrovirus-related Pol polyprotein from transposon 17.6-like protein"/>
    <property type="match status" value="1"/>
</dbReference>
<name>E3LEP6_CAERE</name>
<dbReference type="STRING" id="31234.E3LEP6"/>
<dbReference type="EC" id="2.7.7.49" evidence="1"/>
<dbReference type="PROSITE" id="PS50878">
    <property type="entry name" value="RT_POL"/>
    <property type="match status" value="1"/>
</dbReference>
<dbReference type="Pfam" id="PF00665">
    <property type="entry name" value="rve"/>
    <property type="match status" value="1"/>
</dbReference>
<feature type="domain" description="Integrase-type" evidence="16">
    <location>
        <begin position="1133"/>
        <end position="1185"/>
    </location>
</feature>
<dbReference type="PROSITE" id="PS51027">
    <property type="entry name" value="INTEGRASE_DBD"/>
    <property type="match status" value="1"/>
</dbReference>
<dbReference type="GO" id="GO:0003677">
    <property type="term" value="F:DNA binding"/>
    <property type="evidence" value="ECO:0007669"/>
    <property type="project" value="UniProtKB-KW"/>
</dbReference>
<dbReference type="InterPro" id="IPR043128">
    <property type="entry name" value="Rev_trsase/Diguanyl_cyclase"/>
</dbReference>
<dbReference type="GO" id="GO:0042575">
    <property type="term" value="C:DNA polymerase complex"/>
    <property type="evidence" value="ECO:0007669"/>
    <property type="project" value="UniProtKB-ARBA"/>
</dbReference>
<evidence type="ECO:0000256" key="5">
    <source>
        <dbReference type="ARBA" id="ARBA00022723"/>
    </source>
</evidence>
<keyword evidence="2" id="KW-0808">Transferase</keyword>
<dbReference type="PANTHER" id="PTHR37984:SF5">
    <property type="entry name" value="PROTEIN NYNRIN-LIKE"/>
    <property type="match status" value="1"/>
</dbReference>
<keyword evidence="7" id="KW-0378">Hydrolase</keyword>
<keyword evidence="9" id="KW-0695">RNA-directed DNA polymerase</keyword>
<dbReference type="CDD" id="cd01647">
    <property type="entry name" value="RT_LTR"/>
    <property type="match status" value="1"/>
</dbReference>
<dbReference type="PROSITE" id="PS50994">
    <property type="entry name" value="INTEGRASE"/>
    <property type="match status" value="1"/>
</dbReference>
<evidence type="ECO:0000256" key="3">
    <source>
        <dbReference type="ARBA" id="ARBA00022695"/>
    </source>
</evidence>
<keyword evidence="8" id="KW-0229">DNA integration</keyword>
<feature type="domain" description="Integrase catalytic" evidence="15">
    <location>
        <begin position="897"/>
        <end position="1055"/>
    </location>
</feature>
<dbReference type="InterPro" id="IPR001037">
    <property type="entry name" value="Integrase_C_retrovir"/>
</dbReference>
<evidence type="ECO:0000256" key="1">
    <source>
        <dbReference type="ARBA" id="ARBA00012493"/>
    </source>
</evidence>
<feature type="DNA-binding region" description="Integrase-type" evidence="11">
    <location>
        <begin position="1133"/>
        <end position="1185"/>
    </location>
</feature>
<dbReference type="InterPro" id="IPR000477">
    <property type="entry name" value="RT_dom"/>
</dbReference>
<dbReference type="EMBL" id="DS268407">
    <property type="protein sequence ID" value="EFO82947.1"/>
    <property type="molecule type" value="Genomic_DNA"/>
</dbReference>
<evidence type="ECO:0000256" key="12">
    <source>
        <dbReference type="SAM" id="Coils"/>
    </source>
</evidence>
<feature type="domain" description="Reverse transcriptase" evidence="14">
    <location>
        <begin position="330"/>
        <end position="509"/>
    </location>
</feature>
<evidence type="ECO:0000256" key="11">
    <source>
        <dbReference type="PROSITE-ProRule" id="PRU00506"/>
    </source>
</evidence>
<dbReference type="SUPFAM" id="SSF50630">
    <property type="entry name" value="Acid proteases"/>
    <property type="match status" value="1"/>
</dbReference>
<dbReference type="Proteomes" id="UP000008281">
    <property type="component" value="Unassembled WGS sequence"/>
</dbReference>
<dbReference type="OrthoDB" id="5868003at2759"/>
<dbReference type="eggNOG" id="KOG0017">
    <property type="taxonomic scope" value="Eukaryota"/>
</dbReference>
<dbReference type="InterPro" id="IPR043502">
    <property type="entry name" value="DNA/RNA_pol_sf"/>
</dbReference>
<dbReference type="Gene3D" id="3.10.20.370">
    <property type="match status" value="1"/>
</dbReference>
<keyword evidence="6" id="KW-0255">Endonuclease</keyword>
<sequence>MAIPCKLAEKENECLDKPVIRVEKGRIGSADVELMLDSGACISVISVKTWGKIVEVNGVEWEKKLTKGKADLRQVVTANNQPLKLLYTVEVETSMLTRTRLIKYYVADIDRDNIILGMDQFNKLGVEVRIEEQPRAIKLCKDIRLVPSSAKVIQVSVEGVMLEGKDQCLVTPMHECIATSVCEVGADGKAYVTVSNFGTKSILLRKGQQIAGGEVDDFEVLQEKVAEENWKETEATVCNLVQKDTDSERWNTLCEHLKKQESNCESEEEIWKVIQSFQHIFAVSDSELGRTNATTCEIELLQGAEPIRQRPRPIPLAIRPQIREILQKMLAQDVIRVSKSPWSSPVVIVKKKDGSVRMCVDYRKVNKVVKNNAHPLPHIEATLQSLTGKKIFTTLDLLAGYWQIPLEERSKEITAFAIGSELFEYNVLPFGLVTSPAVFQATMEAVVGDLLGKNAFVYVDDLLIASETMEKHIQDLKEILIRLEASGMKLRASKCHIAQREVEYLGHRITPEGVKTEETKVNKMKNFTRPENAEQMRSFLGLTGYYRKFMLNYAQVASELTPLTSVKVAWVWQAEQEKAFQELIQLICSAPVLMQPNIEQALDGSRPFMIYCDASKKGVGAVLAQEGDDGLQHPIAFSSKALSPAEKRYHITDLEALAMMSALRKFKTITYGTSVVVFTDHKPLISLLKGSPLSDRLMRWSIEIMQFDVKIVYIAGQANVVADALSRGGCPPIEVEESETAELPNIIGEIRDKGDDDESEMWNMENWLELLKREEGWCEVIRLLEENNTEEMVKLPGVKGEISVENYALVGKSLRNIEDERYNRHVVPESVRLALVKEAHSGKVAGHFGTDKIWRQLSKRYYWPKMRVTIERVVRTCPKCLCTNDHPKLIAPLKPYETSAPLEIVACDLIDVGLSAQGNKYILTIIDLFTKYATAVPIADKKGETVVKAFTERWAIGEGRIPNKLLTDMGKEFNNEHFKQLTKLLKIEHIMTKGYNSRANGAVERFNKTLMHIMNKKSAVPIEWDDQVAFAVYAYNSVAHSTTGESPMYLMTGRDPKGPLEMAGEDAVGINYTDVDEYKHLMTSELLKAHALAKEHAQKEREKYKQLFDQKHNTEKRKYPETGSRVLVEIPSEKLGARCPKLVNKWKGPYRVIACSDNSATVVPAWGKGKESLVIPFDHLRVIPNEMGNDPIETVKSRARQRVEINTMHILDKEKHLMNNFCSDLYACRCPTQCHFGLQEVPNVTTTAPTQLQRMAELVKRIPALKSKEKSAELLLLTQKQIQGLEVTPDAHTLKAMSHCPTLALWVQDVRGWKDAYDQCRNELLLKHVGCNLGSIKTIQAVLAPNVNASEFPVVLRHKCVVKSAENAVAEVTEQLLKVNTDLLLLVVPFSPSEDDQTMWRDLVNAVPSSTTIYLVPAYMKSFDHQKMEQFIALFERVKRDKGELYHVSPNDIVEGKQNRKLYSASELVDPQEYWTIVQTLLKERKLEWPKFQVSKKEEKKPANQATVSGSEEKTRQEGGSSAPSTSDRHHPYMEVYRGRGRGRSGRGGGFRRETYHPYNHISK</sequence>
<dbReference type="CDD" id="cd00303">
    <property type="entry name" value="retropepsin_like"/>
    <property type="match status" value="1"/>
</dbReference>
<dbReference type="Pfam" id="PF17921">
    <property type="entry name" value="Integrase_H2C2"/>
    <property type="match status" value="1"/>
</dbReference>
<evidence type="ECO:0000256" key="6">
    <source>
        <dbReference type="ARBA" id="ARBA00022759"/>
    </source>
</evidence>
<protein>
    <recommendedName>
        <fullName evidence="1">RNA-directed DNA polymerase</fullName>
        <ecNumber evidence="1">2.7.7.49</ecNumber>
    </recommendedName>
</protein>
<dbReference type="InterPro" id="IPR041588">
    <property type="entry name" value="Integrase_H2C2"/>
</dbReference>
<dbReference type="InParanoid" id="E3LEP6"/>
<organism evidence="18">
    <name type="scientific">Caenorhabditis remanei</name>
    <name type="common">Caenorhabditis vulgaris</name>
    <dbReference type="NCBI Taxonomy" id="31234"/>
    <lineage>
        <taxon>Eukaryota</taxon>
        <taxon>Metazoa</taxon>
        <taxon>Ecdysozoa</taxon>
        <taxon>Nematoda</taxon>
        <taxon>Chromadorea</taxon>
        <taxon>Rhabditida</taxon>
        <taxon>Rhabditina</taxon>
        <taxon>Rhabditomorpha</taxon>
        <taxon>Rhabditoidea</taxon>
        <taxon>Rhabditidae</taxon>
        <taxon>Peloderinae</taxon>
        <taxon>Caenorhabditis</taxon>
    </lineage>
</organism>
<keyword evidence="5" id="KW-0479">Metal-binding</keyword>
<dbReference type="GO" id="GO:0016787">
    <property type="term" value="F:hydrolase activity"/>
    <property type="evidence" value="ECO:0007669"/>
    <property type="project" value="UniProtKB-KW"/>
</dbReference>
<evidence type="ECO:0000259" key="16">
    <source>
        <dbReference type="PROSITE" id="PS51027"/>
    </source>
</evidence>
<dbReference type="InterPro" id="IPR050951">
    <property type="entry name" value="Retrovirus_Pol_polyprotein"/>
</dbReference>
<gene>
    <name evidence="17" type="ORF">CRE_00852</name>
</gene>
<keyword evidence="4" id="KW-0540">Nuclease</keyword>
<dbReference type="Gene3D" id="3.10.10.10">
    <property type="entry name" value="HIV Type 1 Reverse Transcriptase, subunit A, domain 1"/>
    <property type="match status" value="1"/>
</dbReference>
<evidence type="ECO:0000256" key="13">
    <source>
        <dbReference type="SAM" id="MobiDB-lite"/>
    </source>
</evidence>
<dbReference type="GO" id="GO:0015074">
    <property type="term" value="P:DNA integration"/>
    <property type="evidence" value="ECO:0007669"/>
    <property type="project" value="UniProtKB-KW"/>
</dbReference>
<dbReference type="CDD" id="cd09274">
    <property type="entry name" value="RNase_HI_RT_Ty3"/>
    <property type="match status" value="1"/>
</dbReference>
<dbReference type="GO" id="GO:0004519">
    <property type="term" value="F:endonuclease activity"/>
    <property type="evidence" value="ECO:0007669"/>
    <property type="project" value="UniProtKB-KW"/>
</dbReference>
<evidence type="ECO:0000259" key="15">
    <source>
        <dbReference type="PROSITE" id="PS50994"/>
    </source>
</evidence>
<proteinExistence type="predicted"/>
<dbReference type="SUPFAM" id="SSF53098">
    <property type="entry name" value="Ribonuclease H-like"/>
    <property type="match status" value="1"/>
</dbReference>
<dbReference type="Pfam" id="PF17917">
    <property type="entry name" value="RT_RNaseH"/>
    <property type="match status" value="1"/>
</dbReference>
<evidence type="ECO:0000256" key="7">
    <source>
        <dbReference type="ARBA" id="ARBA00022801"/>
    </source>
</evidence>
<keyword evidence="12" id="KW-0175">Coiled coil</keyword>
<dbReference type="GO" id="GO:0046872">
    <property type="term" value="F:metal ion binding"/>
    <property type="evidence" value="ECO:0007669"/>
    <property type="project" value="UniProtKB-KW"/>
</dbReference>
<accession>E3LEP6</accession>
<evidence type="ECO:0000256" key="9">
    <source>
        <dbReference type="ARBA" id="ARBA00022918"/>
    </source>
</evidence>
<dbReference type="PANTHER" id="PTHR37984">
    <property type="entry name" value="PROTEIN CBG26694"/>
    <property type="match status" value="1"/>
</dbReference>
<dbReference type="HOGENOM" id="CLU_000720_1_0_1"/>
<dbReference type="InterPro" id="IPR041373">
    <property type="entry name" value="RT_RNaseH"/>
</dbReference>
<evidence type="ECO:0000256" key="8">
    <source>
        <dbReference type="ARBA" id="ARBA00022908"/>
    </source>
</evidence>
<dbReference type="Gene3D" id="3.30.420.10">
    <property type="entry name" value="Ribonuclease H-like superfamily/Ribonuclease H"/>
    <property type="match status" value="1"/>
</dbReference>
<feature type="coiled-coil region" evidence="12">
    <location>
        <begin position="1087"/>
        <end position="1117"/>
    </location>
</feature>
<dbReference type="Pfam" id="PF00078">
    <property type="entry name" value="RVT_1"/>
    <property type="match status" value="1"/>
</dbReference>
<dbReference type="FunFam" id="1.10.340.70:FF:000001">
    <property type="entry name" value="Retrovirus-related Pol polyprotein from transposon gypsy-like Protein"/>
    <property type="match status" value="1"/>
</dbReference>
<dbReference type="InterPro" id="IPR021109">
    <property type="entry name" value="Peptidase_aspartic_dom_sf"/>
</dbReference>
<evidence type="ECO:0000256" key="4">
    <source>
        <dbReference type="ARBA" id="ARBA00022722"/>
    </source>
</evidence>
<evidence type="ECO:0000313" key="18">
    <source>
        <dbReference type="Proteomes" id="UP000008281"/>
    </source>
</evidence>
<dbReference type="Gene3D" id="3.30.70.270">
    <property type="match status" value="2"/>
</dbReference>
<dbReference type="OMA" id="HECIATS"/>